<reference evidence="1 2" key="1">
    <citation type="submission" date="2017-12" db="EMBL/GenBank/DDBJ databases">
        <title>Comparative genomics of Botrytis spp.</title>
        <authorList>
            <person name="Valero-Jimenez C.A."/>
            <person name="Tapia P."/>
            <person name="Veloso J."/>
            <person name="Silva-Moreno E."/>
            <person name="Staats M."/>
            <person name="Valdes J.H."/>
            <person name="Van Kan J.A.L."/>
        </authorList>
    </citation>
    <scope>NUCLEOTIDE SEQUENCE [LARGE SCALE GENOMIC DNA]</scope>
    <source>
        <strain evidence="1 2">MUCL3349</strain>
    </source>
</reference>
<name>A0A4Z1KVK7_9HELO</name>
<keyword evidence="2" id="KW-1185">Reference proteome</keyword>
<dbReference type="AlphaFoldDB" id="A0A4Z1KVK7"/>
<proteinExistence type="predicted"/>
<evidence type="ECO:0000313" key="1">
    <source>
        <dbReference type="EMBL" id="TGO88540.1"/>
    </source>
</evidence>
<organism evidence="1 2">
    <name type="scientific">Botrytis porri</name>
    <dbReference type="NCBI Taxonomy" id="87229"/>
    <lineage>
        <taxon>Eukaryota</taxon>
        <taxon>Fungi</taxon>
        <taxon>Dikarya</taxon>
        <taxon>Ascomycota</taxon>
        <taxon>Pezizomycotina</taxon>
        <taxon>Leotiomycetes</taxon>
        <taxon>Helotiales</taxon>
        <taxon>Sclerotiniaceae</taxon>
        <taxon>Botrytis</taxon>
    </lineage>
</organism>
<protein>
    <submittedName>
        <fullName evidence="1">Uncharacterized protein</fullName>
    </submittedName>
</protein>
<dbReference type="EMBL" id="PQXO01000156">
    <property type="protein sequence ID" value="TGO88540.1"/>
    <property type="molecule type" value="Genomic_DNA"/>
</dbReference>
<evidence type="ECO:0000313" key="2">
    <source>
        <dbReference type="Proteomes" id="UP000297280"/>
    </source>
</evidence>
<accession>A0A4Z1KVK7</accession>
<gene>
    <name evidence="1" type="ORF">BPOR_0156g00070</name>
</gene>
<dbReference type="Proteomes" id="UP000297280">
    <property type="component" value="Unassembled WGS sequence"/>
</dbReference>
<sequence length="111" mass="12859">MHLRWCRDESKVKGVAQTSFNDGRRVYLILELSDIPESKFQRGEKSSMNFPDLETKRLNDIGDLQFYQTFVTRPCVGRIAHRRLGLPSILIVPRQIVLSDFMPNVQTLHVS</sequence>
<comment type="caution">
    <text evidence="1">The sequence shown here is derived from an EMBL/GenBank/DDBJ whole genome shotgun (WGS) entry which is preliminary data.</text>
</comment>